<dbReference type="GeneID" id="59340106"/>
<dbReference type="InterPro" id="IPR029058">
    <property type="entry name" value="AB_hydrolase_fold"/>
</dbReference>
<comment type="caution">
    <text evidence="2">The sequence shown here is derived from an EMBL/GenBank/DDBJ whole genome shotgun (WGS) entry which is preliminary data.</text>
</comment>
<dbReference type="OrthoDB" id="1263307at2759"/>
<proteinExistence type="predicted"/>
<dbReference type="Gene3D" id="3.40.50.1820">
    <property type="entry name" value="alpha/beta hydrolase"/>
    <property type="match status" value="1"/>
</dbReference>
<dbReference type="InterPro" id="IPR000073">
    <property type="entry name" value="AB_hydrolase_1"/>
</dbReference>
<sequence>MSNTRPTFVFVPGACHTLAHAQPLLDALQAKGYPAQGVALPTVGKLASSAPPNADAHSVRQALEELVLKQEQDVVLISHSYGGVPASQAVAGLEKSARSKAGHKGGVVKIVFVSAILALEGETVADAFSVTNTKVQSDKGVWFVPISETTFAGELKDAEEFLYHDLSSEKALYWAQQLEPMSLHIFSTPASGVCWGLEVGKVFIFSKNDRAFLFAAQQNMVERAKASGGDADSWKTYQIECGHSPFLSHVEELAGILTNEAKPYLDA</sequence>
<keyword evidence="2" id="KW-0378">Hydrolase</keyword>
<dbReference type="SUPFAM" id="SSF53474">
    <property type="entry name" value="alpha/beta-Hydrolases"/>
    <property type="match status" value="1"/>
</dbReference>
<dbReference type="PANTHER" id="PTHR37017:SF11">
    <property type="entry name" value="ESTERASE_LIPASE_THIOESTERASE DOMAIN-CONTAINING PROTEIN"/>
    <property type="match status" value="1"/>
</dbReference>
<feature type="domain" description="AB hydrolase-1" evidence="1">
    <location>
        <begin position="8"/>
        <end position="254"/>
    </location>
</feature>
<dbReference type="Proteomes" id="UP000636479">
    <property type="component" value="Unassembled WGS sequence"/>
</dbReference>
<dbReference type="PANTHER" id="PTHR37017">
    <property type="entry name" value="AB HYDROLASE-1 DOMAIN-CONTAINING PROTEIN-RELATED"/>
    <property type="match status" value="1"/>
</dbReference>
<evidence type="ECO:0000313" key="2">
    <source>
        <dbReference type="EMBL" id="KAF7315477.1"/>
    </source>
</evidence>
<organism evidence="2 3">
    <name type="scientific">Mycena indigotica</name>
    <dbReference type="NCBI Taxonomy" id="2126181"/>
    <lineage>
        <taxon>Eukaryota</taxon>
        <taxon>Fungi</taxon>
        <taxon>Dikarya</taxon>
        <taxon>Basidiomycota</taxon>
        <taxon>Agaricomycotina</taxon>
        <taxon>Agaricomycetes</taxon>
        <taxon>Agaricomycetidae</taxon>
        <taxon>Agaricales</taxon>
        <taxon>Marasmiineae</taxon>
        <taxon>Mycenaceae</taxon>
        <taxon>Mycena</taxon>
    </lineage>
</organism>
<dbReference type="GO" id="GO:0016787">
    <property type="term" value="F:hydrolase activity"/>
    <property type="evidence" value="ECO:0007669"/>
    <property type="project" value="UniProtKB-KW"/>
</dbReference>
<protein>
    <submittedName>
        <fullName evidence="2">AB hydrolase-1 domain-containing protein</fullName>
    </submittedName>
</protein>
<gene>
    <name evidence="2" type="ORF">MIND_00062700</name>
</gene>
<dbReference type="EMBL" id="JACAZF010000001">
    <property type="protein sequence ID" value="KAF7315477.1"/>
    <property type="molecule type" value="Genomic_DNA"/>
</dbReference>
<name>A0A8H6TEZ8_9AGAR</name>
<evidence type="ECO:0000313" key="3">
    <source>
        <dbReference type="Proteomes" id="UP000636479"/>
    </source>
</evidence>
<evidence type="ECO:0000259" key="1">
    <source>
        <dbReference type="Pfam" id="PF12697"/>
    </source>
</evidence>
<keyword evidence="3" id="KW-1185">Reference proteome</keyword>
<dbReference type="Pfam" id="PF12697">
    <property type="entry name" value="Abhydrolase_6"/>
    <property type="match status" value="1"/>
</dbReference>
<accession>A0A8H6TEZ8</accession>
<dbReference type="RefSeq" id="XP_037225500.1">
    <property type="nucleotide sequence ID" value="XM_037357590.1"/>
</dbReference>
<dbReference type="InterPro" id="IPR052897">
    <property type="entry name" value="Sec-Metab_Biosynth_Hydrolase"/>
</dbReference>
<reference evidence="2" key="1">
    <citation type="submission" date="2020-05" db="EMBL/GenBank/DDBJ databases">
        <title>Mycena genomes resolve the evolution of fungal bioluminescence.</title>
        <authorList>
            <person name="Tsai I.J."/>
        </authorList>
    </citation>
    <scope>NUCLEOTIDE SEQUENCE</scope>
    <source>
        <strain evidence="2">171206Taipei</strain>
    </source>
</reference>
<dbReference type="AlphaFoldDB" id="A0A8H6TEZ8"/>